<accession>A0A8I2C9H0</accession>
<dbReference type="EMBL" id="JAFICZ010000001">
    <property type="protein sequence ID" value="MBP1297411.1"/>
    <property type="molecule type" value="Genomic_DNA"/>
</dbReference>
<sequence length="70" mass="7455">MNEDTGSTGPGTTLDFGQRDSWNGWRLLGFRRKGARTAPTGNQASEPNLLSAVAAGAFSDLSSRILRKST</sequence>
<dbReference type="AlphaFoldDB" id="A0A8I2C9H0"/>
<comment type="caution">
    <text evidence="1">The sequence shown here is derived from an EMBL/GenBank/DDBJ whole genome shotgun (WGS) entry which is preliminary data.</text>
</comment>
<name>A0A8I2C9H0_BRAEL</name>
<protein>
    <submittedName>
        <fullName evidence="1">Uncharacterized protein</fullName>
    </submittedName>
</protein>
<evidence type="ECO:0000313" key="1">
    <source>
        <dbReference type="EMBL" id="MBP1297411.1"/>
    </source>
</evidence>
<reference evidence="1" key="1">
    <citation type="submission" date="2021-02" db="EMBL/GenBank/DDBJ databases">
        <title>Genomic Encyclopedia of Type Strains, Phase IV (KMG-V): Genome sequencing to study the core and pangenomes of soil and plant-associated prokaryotes.</title>
        <authorList>
            <person name="Whitman W."/>
        </authorList>
    </citation>
    <scope>NUCLEOTIDE SEQUENCE</scope>
    <source>
        <strain evidence="1">USDA 406</strain>
    </source>
</reference>
<proteinExistence type="predicted"/>
<organism evidence="1 2">
    <name type="scientific">Bradyrhizobium elkanii</name>
    <dbReference type="NCBI Taxonomy" id="29448"/>
    <lineage>
        <taxon>Bacteria</taxon>
        <taxon>Pseudomonadati</taxon>
        <taxon>Pseudomonadota</taxon>
        <taxon>Alphaproteobacteria</taxon>
        <taxon>Hyphomicrobiales</taxon>
        <taxon>Nitrobacteraceae</taxon>
        <taxon>Bradyrhizobium</taxon>
    </lineage>
</organism>
<dbReference type="RefSeq" id="WP_209945149.1">
    <property type="nucleotide sequence ID" value="NZ_JAFICZ010000001.1"/>
</dbReference>
<evidence type="ECO:0000313" key="2">
    <source>
        <dbReference type="Proteomes" id="UP000673383"/>
    </source>
</evidence>
<gene>
    <name evidence="1" type="ORF">JOH49_007164</name>
</gene>
<dbReference type="Proteomes" id="UP000673383">
    <property type="component" value="Unassembled WGS sequence"/>
</dbReference>